<keyword evidence="2" id="KW-1185">Reference proteome</keyword>
<dbReference type="KEGG" id="wjo:FOL01_1549"/>
<sequence length="150" mass="17235">MELGTSVTKRLPNNGDLVDVILTGINTHTEFNEFNGEVRWRAYLLDFKPKDGMILPFTVREYLTDNLDDSFQTINPHFRQFIDRCNNFALKKYGVDRYDSKYLVNAEFTVKVNYDRNLRPSFELVKINEIPALNKSNGTNGIGFMGAGND</sequence>
<protein>
    <submittedName>
        <fullName evidence="1">Uncharacterized protein</fullName>
    </submittedName>
</protein>
<dbReference type="RefSeq" id="WP_075270152.1">
    <property type="nucleotide sequence ID" value="NZ_CP014332.1"/>
</dbReference>
<evidence type="ECO:0000313" key="1">
    <source>
        <dbReference type="EMBL" id="APS42408.1"/>
    </source>
</evidence>
<dbReference type="EMBL" id="CP014332">
    <property type="protein sequence ID" value="APS42408.1"/>
    <property type="molecule type" value="Genomic_DNA"/>
</dbReference>
<accession>A0A1L6RD44</accession>
<organism evidence="1 2">
    <name type="scientific">Weissella jogaejeotgali</name>
    <dbReference type="NCBI Taxonomy" id="1631871"/>
    <lineage>
        <taxon>Bacteria</taxon>
        <taxon>Bacillati</taxon>
        <taxon>Bacillota</taxon>
        <taxon>Bacilli</taxon>
        <taxon>Lactobacillales</taxon>
        <taxon>Lactobacillaceae</taxon>
        <taxon>Weissella</taxon>
    </lineage>
</organism>
<proteinExistence type="predicted"/>
<dbReference type="Proteomes" id="UP000185473">
    <property type="component" value="Chromosome"/>
</dbReference>
<gene>
    <name evidence="1" type="ORF">FOL01_1549</name>
</gene>
<dbReference type="STRING" id="1631871.FOL01_1549"/>
<name>A0A1L6RD44_9LACO</name>
<dbReference type="OrthoDB" id="2149544at2"/>
<reference evidence="1 2" key="1">
    <citation type="submission" date="2016-02" db="EMBL/GenBank/DDBJ databases">
        <title>Complete Genome Sequence of Weissella jogaejeotgali FOL01.</title>
        <authorList>
            <person name="Lee J.-H."/>
            <person name="Ku H.-J."/>
        </authorList>
    </citation>
    <scope>NUCLEOTIDE SEQUENCE [LARGE SCALE GENOMIC DNA]</scope>
    <source>
        <strain evidence="1 2">FOL01</strain>
    </source>
</reference>
<evidence type="ECO:0000313" key="2">
    <source>
        <dbReference type="Proteomes" id="UP000185473"/>
    </source>
</evidence>
<dbReference type="AlphaFoldDB" id="A0A1L6RD44"/>